<feature type="active site" description="Nucleophile" evidence="4">
    <location>
        <position position="507"/>
    </location>
</feature>
<feature type="compositionally biased region" description="Basic and acidic residues" evidence="5">
    <location>
        <begin position="244"/>
        <end position="268"/>
    </location>
</feature>
<sequence length="806" mass="90829">MTVQLSLDAYLFFVINPKKLWWKQRNKYLCLYRPKAFWRINHAAHLRVFHTSEPQCKWARSRTFWYSKYVYSHEFLYYRVSKLLTSSKGLTKVNIRMSRIKNTIESVSKAVSGTHSELVSRIARLKSHSGTSGKAKQSSADANNSSANLENDKQVTDASTREDCNRGPAAKKSSCASENLESVLVSSSGTCQGTPEVSASSKHNLFHISYFSTNFGETYNFVADHINSYFNNSVMEKEKKRDALLQDSEEKNKLDSSENTIPREEKTVDSAATLAPEAETLGAEKMNTALPVSTKKSIANFLSYPSNSVQAFVDSYIGGLVPKLRSETKVVSPEKSKQPEVEVSEKSDEDKANEAKTAEEREKHLSLQREKASLCLIIARVSIDNRTRALVQALRRSTNQRVCISRVEELTYHLLEFPESRGVAIKEKVIPCLLRLRQANDESLQAAVRETLALIGYTDPVKGWGIRILTIDGGGTRGLLALQTLRKLEELTGKPVHQLFDYICGVSTGAILAFMLGLFHIPLDDCEELYHKLGSDVFKQNVIVGTVKMGWSHAFYDSDIWEKLLKEKMGSNLMIETARKSKCPKVAAVSTIVNRGTPLKAFVFRNYNHFPGVKSHYIGGCQYKLWQAIRASSAAPGYFQEYVLGSDLHQDGGLLLNNPSALAVHECKCLWPNVPLQCLISLGTGRYESEVKTNVTHTSLKAKLTNVINSATDTEEVHTMLDALLPPDTYFRFNPLMNEDIPLDESRKEKLNQLQTDGIRYLERNEEKLRKAAKILIQEKSTLQRLQDWMRLKADMYEGLPFFSKL</sequence>
<keyword evidence="3 4" id="KW-0443">Lipid metabolism</keyword>
<dbReference type="GO" id="GO:0016020">
    <property type="term" value="C:membrane"/>
    <property type="evidence" value="ECO:0007669"/>
    <property type="project" value="TreeGrafter"/>
</dbReference>
<feature type="compositionally biased region" description="Basic and acidic residues" evidence="5">
    <location>
        <begin position="150"/>
        <end position="165"/>
    </location>
</feature>
<dbReference type="GO" id="GO:0019369">
    <property type="term" value="P:arachidonate metabolic process"/>
    <property type="evidence" value="ECO:0007669"/>
    <property type="project" value="TreeGrafter"/>
</dbReference>
<dbReference type="GO" id="GO:0047499">
    <property type="term" value="F:calcium-independent phospholipase A2 activity"/>
    <property type="evidence" value="ECO:0007669"/>
    <property type="project" value="TreeGrafter"/>
</dbReference>
<feature type="non-terminal residue" evidence="7">
    <location>
        <position position="806"/>
    </location>
</feature>
<dbReference type="InterPro" id="IPR045217">
    <property type="entry name" value="PNPLA8-like"/>
</dbReference>
<evidence type="ECO:0000259" key="6">
    <source>
        <dbReference type="PROSITE" id="PS51635"/>
    </source>
</evidence>
<proteinExistence type="predicted"/>
<dbReference type="PROSITE" id="PS51635">
    <property type="entry name" value="PNPLA"/>
    <property type="match status" value="1"/>
</dbReference>
<dbReference type="CDD" id="cd07211">
    <property type="entry name" value="Pat_PNPLA8"/>
    <property type="match status" value="1"/>
</dbReference>
<dbReference type="PANTHER" id="PTHR24185:SF1">
    <property type="entry name" value="CALCIUM-INDEPENDENT PHOSPHOLIPASE A2-GAMMA"/>
    <property type="match status" value="1"/>
</dbReference>
<feature type="active site" description="Proton acceptor" evidence="4">
    <location>
        <position position="651"/>
    </location>
</feature>
<gene>
    <name evidence="7" type="primary">Pnpla8</name>
    <name evidence="7" type="ORF">FORRUF_R09495</name>
</gene>
<dbReference type="Gene3D" id="3.40.1090.10">
    <property type="entry name" value="Cytosolic phospholipase A2 catalytic domain"/>
    <property type="match status" value="1"/>
</dbReference>
<dbReference type="EMBL" id="VXAU01005466">
    <property type="protein sequence ID" value="NXK96977.1"/>
    <property type="molecule type" value="Genomic_DNA"/>
</dbReference>
<dbReference type="AlphaFoldDB" id="A0A7L0NVR2"/>
<evidence type="ECO:0000256" key="5">
    <source>
        <dbReference type="SAM" id="MobiDB-lite"/>
    </source>
</evidence>
<evidence type="ECO:0000256" key="3">
    <source>
        <dbReference type="ARBA" id="ARBA00023098"/>
    </source>
</evidence>
<feature type="region of interest" description="Disordered" evidence="5">
    <location>
        <begin position="244"/>
        <end position="269"/>
    </location>
</feature>
<reference evidence="7 8" key="1">
    <citation type="submission" date="2019-09" db="EMBL/GenBank/DDBJ databases">
        <title>Bird 10,000 Genomes (B10K) Project - Family phase.</title>
        <authorList>
            <person name="Zhang G."/>
        </authorList>
    </citation>
    <scope>NUCLEOTIDE SEQUENCE [LARGE SCALE GENOMIC DNA]</scope>
    <source>
        <strain evidence="7">B10K-DU-001-43</strain>
        <tissue evidence="7">Muscle</tissue>
    </source>
</reference>
<dbReference type="OrthoDB" id="630895at2759"/>
<accession>A0A7L0NVR2</accession>
<evidence type="ECO:0000313" key="8">
    <source>
        <dbReference type="Proteomes" id="UP000520463"/>
    </source>
</evidence>
<dbReference type="Proteomes" id="UP000520463">
    <property type="component" value="Unassembled WGS sequence"/>
</dbReference>
<feature type="region of interest" description="Disordered" evidence="5">
    <location>
        <begin position="128"/>
        <end position="172"/>
    </location>
</feature>
<feature type="region of interest" description="Disordered" evidence="5">
    <location>
        <begin position="327"/>
        <end position="363"/>
    </location>
</feature>
<dbReference type="GO" id="GO:0016042">
    <property type="term" value="P:lipid catabolic process"/>
    <property type="evidence" value="ECO:0007669"/>
    <property type="project" value="UniProtKB-UniRule"/>
</dbReference>
<dbReference type="PANTHER" id="PTHR24185">
    <property type="entry name" value="CALCIUM-INDEPENDENT PHOSPHOLIPASE A2-GAMMA"/>
    <property type="match status" value="1"/>
</dbReference>
<protein>
    <submittedName>
        <fullName evidence="7">PLPL8 phospholipase</fullName>
    </submittedName>
</protein>
<keyword evidence="8" id="KW-1185">Reference proteome</keyword>
<feature type="non-terminal residue" evidence="7">
    <location>
        <position position="1"/>
    </location>
</feature>
<feature type="short sequence motif" description="GXSXG" evidence="4">
    <location>
        <begin position="505"/>
        <end position="509"/>
    </location>
</feature>
<feature type="compositionally biased region" description="Polar residues" evidence="5">
    <location>
        <begin position="128"/>
        <end position="137"/>
    </location>
</feature>
<dbReference type="Pfam" id="PF01734">
    <property type="entry name" value="Patatin"/>
    <property type="match status" value="1"/>
</dbReference>
<dbReference type="InterPro" id="IPR016035">
    <property type="entry name" value="Acyl_Trfase/lysoPLipase"/>
</dbReference>
<feature type="short sequence motif" description="GXGXXG" evidence="4">
    <location>
        <begin position="473"/>
        <end position="478"/>
    </location>
</feature>
<dbReference type="SUPFAM" id="SSF52151">
    <property type="entry name" value="FabD/lysophospholipase-like"/>
    <property type="match status" value="1"/>
</dbReference>
<organism evidence="7 8">
    <name type="scientific">Formicarius rufipectus</name>
    <dbReference type="NCBI Taxonomy" id="1118560"/>
    <lineage>
        <taxon>Eukaryota</taxon>
        <taxon>Metazoa</taxon>
        <taxon>Chordata</taxon>
        <taxon>Craniata</taxon>
        <taxon>Vertebrata</taxon>
        <taxon>Euteleostomi</taxon>
        <taxon>Archelosauria</taxon>
        <taxon>Archosauria</taxon>
        <taxon>Dinosauria</taxon>
        <taxon>Saurischia</taxon>
        <taxon>Theropoda</taxon>
        <taxon>Coelurosauria</taxon>
        <taxon>Aves</taxon>
        <taxon>Neognathae</taxon>
        <taxon>Neoaves</taxon>
        <taxon>Telluraves</taxon>
        <taxon>Australaves</taxon>
        <taxon>Passeriformes</taxon>
        <taxon>Formicariidae</taxon>
        <taxon>Formicarius</taxon>
    </lineage>
</organism>
<keyword evidence="2 4" id="KW-0442">Lipid degradation</keyword>
<evidence type="ECO:0000256" key="4">
    <source>
        <dbReference type="PROSITE-ProRule" id="PRU01161"/>
    </source>
</evidence>
<comment type="caution">
    <text evidence="7">The sequence shown here is derived from an EMBL/GenBank/DDBJ whole genome shotgun (WGS) entry which is preliminary data.</text>
</comment>
<keyword evidence="1 4" id="KW-0378">Hydrolase</keyword>
<name>A0A7L0NVR2_9PASS</name>
<evidence type="ECO:0000256" key="2">
    <source>
        <dbReference type="ARBA" id="ARBA00022963"/>
    </source>
</evidence>
<evidence type="ECO:0000313" key="7">
    <source>
        <dbReference type="EMBL" id="NXK96977.1"/>
    </source>
</evidence>
<feature type="short sequence motif" description="DGA/G" evidence="4">
    <location>
        <begin position="651"/>
        <end position="653"/>
    </location>
</feature>
<feature type="domain" description="PNPLA" evidence="6">
    <location>
        <begin position="469"/>
        <end position="664"/>
    </location>
</feature>
<evidence type="ECO:0000256" key="1">
    <source>
        <dbReference type="ARBA" id="ARBA00022801"/>
    </source>
</evidence>
<feature type="compositionally biased region" description="Low complexity" evidence="5">
    <location>
        <begin position="138"/>
        <end position="148"/>
    </location>
</feature>
<dbReference type="InterPro" id="IPR002641">
    <property type="entry name" value="PNPLA_dom"/>
</dbReference>